<reference evidence="1 2" key="1">
    <citation type="submission" date="2010-10" db="EMBL/GenBank/DDBJ databases">
        <title>Complete sequence of Frankia sp. EuI1c.</title>
        <authorList>
            <consortium name="US DOE Joint Genome Institute"/>
            <person name="Lucas S."/>
            <person name="Copeland A."/>
            <person name="Lapidus A."/>
            <person name="Cheng J.-F."/>
            <person name="Bruce D."/>
            <person name="Goodwin L."/>
            <person name="Pitluck S."/>
            <person name="Chertkov O."/>
            <person name="Detter J.C."/>
            <person name="Han C."/>
            <person name="Tapia R."/>
            <person name="Land M."/>
            <person name="Hauser L."/>
            <person name="Jeffries C."/>
            <person name="Kyrpides N."/>
            <person name="Ivanova N."/>
            <person name="Mikhailova N."/>
            <person name="Beauchemin N."/>
            <person name="Sen A."/>
            <person name="Sur S.A."/>
            <person name="Gtari M."/>
            <person name="Wall L."/>
            <person name="Tisa L."/>
            <person name="Woyke T."/>
        </authorList>
    </citation>
    <scope>NUCLEOTIDE SEQUENCE [LARGE SCALE GENOMIC DNA]</scope>
    <source>
        <strain evidence="2">DSM 45817 / CECT 9037 / EuI1c</strain>
    </source>
</reference>
<evidence type="ECO:0000313" key="1">
    <source>
        <dbReference type="EMBL" id="ADP81663.1"/>
    </source>
</evidence>
<organism evidence="1 2">
    <name type="scientific">Pseudofrankia inefficax (strain DSM 45817 / CECT 9037 / DDB 130130 / EuI1c)</name>
    <name type="common">Frankia inefficax</name>
    <dbReference type="NCBI Taxonomy" id="298654"/>
    <lineage>
        <taxon>Bacteria</taxon>
        <taxon>Bacillati</taxon>
        <taxon>Actinomycetota</taxon>
        <taxon>Actinomycetes</taxon>
        <taxon>Frankiales</taxon>
        <taxon>Frankiaceae</taxon>
        <taxon>Pseudofrankia</taxon>
    </lineage>
</organism>
<accession>E3J1J5</accession>
<sequence>MSDRDAPASHAGLSAGRRRRRVGVRAVVALGCVALAGCGTGTGQVVAAGTSQPAATAAAPAGPPKVIYGATVGWWPDGYVVVDDQFQNVRIPVGLATMKPGATGAPPMVWSGYTEQWVGVAGSADLAAVRAADKPYLDGPRYMVDVSRGQVRTIAEIRADAARMKIDETFQDVTVAGHPATLEHITGGQNPAKWALIWTSGADTSVVVNGPDEAVVRRIAENITVGAPPAGPAGPAAATAQVRAAAHTAFQGTTGLGMLDAVDDPEGLARRAVTKYLSEDPKTGATVRLDSVGDIVFLGPTEAGTEATVLIPEKPVGELRSAVRLTRTAGGWKVSRESFCLAMSTVFPGCPTIP</sequence>
<proteinExistence type="predicted"/>
<dbReference type="HOGENOM" id="CLU_658495_0_0_11"/>
<dbReference type="STRING" id="298654.FraEuI1c_3656"/>
<gene>
    <name evidence="1" type="ordered locus">FraEuI1c_3656</name>
</gene>
<dbReference type="Proteomes" id="UP000002484">
    <property type="component" value="Chromosome"/>
</dbReference>
<dbReference type="KEGG" id="fri:FraEuI1c_3656"/>
<evidence type="ECO:0000313" key="2">
    <source>
        <dbReference type="Proteomes" id="UP000002484"/>
    </source>
</evidence>
<name>E3J1J5_PSEI1</name>
<dbReference type="EMBL" id="CP002299">
    <property type="protein sequence ID" value="ADP81663.1"/>
    <property type="molecule type" value="Genomic_DNA"/>
</dbReference>
<dbReference type="InParanoid" id="E3J1J5"/>
<protein>
    <submittedName>
        <fullName evidence="1">Uncharacterized protein</fullName>
    </submittedName>
</protein>
<keyword evidence="2" id="KW-1185">Reference proteome</keyword>
<dbReference type="AlphaFoldDB" id="E3J1J5"/>